<evidence type="ECO:0000313" key="2">
    <source>
        <dbReference type="Proteomes" id="UP001145050"/>
    </source>
</evidence>
<keyword evidence="2" id="KW-1185">Reference proteome</keyword>
<proteinExistence type="predicted"/>
<dbReference type="RefSeq" id="WP_272435381.1">
    <property type="nucleotide sequence ID" value="NZ_JAMQKB010000002.1"/>
</dbReference>
<organism evidence="1 2">
    <name type="scientific">Terrihalobacillus insolitus</name>
    <dbReference type="NCBI Taxonomy" id="2950438"/>
    <lineage>
        <taxon>Bacteria</taxon>
        <taxon>Bacillati</taxon>
        <taxon>Bacillota</taxon>
        <taxon>Bacilli</taxon>
        <taxon>Bacillales</taxon>
        <taxon>Bacillaceae</taxon>
        <taxon>Terrihalobacillus</taxon>
    </lineage>
</organism>
<sequence length="123" mass="14251">MNLDEDLIHWEYIRGNIEAVRVPLGYCLASKKEGCPYVVTPCLTCSNFCTTPENLPDFEREIKKIEEHIEMTKHYPIYNKKTKEQLINLTKIRYQLTDGKLHRGNSAKKILLQAQKAKEGVIT</sequence>
<accession>A0A9X4AMM1</accession>
<dbReference type="EMBL" id="JAMQKB010000002">
    <property type="protein sequence ID" value="MDC3423638.1"/>
    <property type="molecule type" value="Genomic_DNA"/>
</dbReference>
<protein>
    <submittedName>
        <fullName evidence="1">Uncharacterized protein</fullName>
    </submittedName>
</protein>
<evidence type="ECO:0000313" key="1">
    <source>
        <dbReference type="EMBL" id="MDC3423638.1"/>
    </source>
</evidence>
<dbReference type="Proteomes" id="UP001145050">
    <property type="component" value="Unassembled WGS sequence"/>
</dbReference>
<name>A0A9X4AMM1_9BACI</name>
<comment type="caution">
    <text evidence="1">The sequence shown here is derived from an EMBL/GenBank/DDBJ whole genome shotgun (WGS) entry which is preliminary data.</text>
</comment>
<dbReference type="AlphaFoldDB" id="A0A9X4AMM1"/>
<reference evidence="1" key="1">
    <citation type="submission" date="2022-06" db="EMBL/GenBank/DDBJ databases">
        <title>Aquibacillus sp. a new bacterium isolated from soil saline samples.</title>
        <authorList>
            <person name="Galisteo C."/>
            <person name="De La Haba R."/>
            <person name="Sanchez-Porro C."/>
            <person name="Ventosa A."/>
        </authorList>
    </citation>
    <scope>NUCLEOTIDE SEQUENCE</scope>
    <source>
        <strain evidence="1">3ASR75-11</strain>
    </source>
</reference>
<gene>
    <name evidence="1" type="ORF">NC797_03825</name>
</gene>